<dbReference type="FunFam" id="3.30.300.30:FF:000020">
    <property type="entry name" value="Long-chain fatty acid transporter"/>
    <property type="match status" value="2"/>
</dbReference>
<evidence type="ECO:0000256" key="17">
    <source>
        <dbReference type="ARBA" id="ARBA00060276"/>
    </source>
</evidence>
<dbReference type="GO" id="GO:0005778">
    <property type="term" value="C:peroxisomal membrane"/>
    <property type="evidence" value="ECO:0007669"/>
    <property type="project" value="UniProtKB-SubCell"/>
</dbReference>
<dbReference type="AlphaFoldDB" id="A0A1D2M7E1"/>
<keyword evidence="3" id="KW-0813">Transport</keyword>
<organism evidence="21 22">
    <name type="scientific">Orchesella cincta</name>
    <name type="common">Springtail</name>
    <name type="synonym">Podura cincta</name>
    <dbReference type="NCBI Taxonomy" id="48709"/>
    <lineage>
        <taxon>Eukaryota</taxon>
        <taxon>Metazoa</taxon>
        <taxon>Ecdysozoa</taxon>
        <taxon>Arthropoda</taxon>
        <taxon>Hexapoda</taxon>
        <taxon>Collembola</taxon>
        <taxon>Entomobryomorpha</taxon>
        <taxon>Entomobryoidea</taxon>
        <taxon>Orchesellidae</taxon>
        <taxon>Orchesellinae</taxon>
        <taxon>Orchesella</taxon>
    </lineage>
</organism>
<evidence type="ECO:0000256" key="14">
    <source>
        <dbReference type="ARBA" id="ARBA00041297"/>
    </source>
</evidence>
<evidence type="ECO:0000256" key="10">
    <source>
        <dbReference type="ARBA" id="ARBA00023055"/>
    </source>
</evidence>
<evidence type="ECO:0000256" key="18">
    <source>
        <dbReference type="ARBA" id="ARBA00068795"/>
    </source>
</evidence>
<dbReference type="GO" id="GO:0005886">
    <property type="term" value="C:plasma membrane"/>
    <property type="evidence" value="ECO:0007669"/>
    <property type="project" value="UniProtKB-SubCell"/>
</dbReference>
<evidence type="ECO:0000256" key="4">
    <source>
        <dbReference type="ARBA" id="ARBA00022475"/>
    </source>
</evidence>
<gene>
    <name evidence="21" type="ORF">Ocin01_17841</name>
</gene>
<dbReference type="STRING" id="48709.A0A1D2M7E1"/>
<evidence type="ECO:0000256" key="11">
    <source>
        <dbReference type="ARBA" id="ARBA00023136"/>
    </source>
</evidence>
<evidence type="ECO:0000256" key="8">
    <source>
        <dbReference type="ARBA" id="ARBA00022840"/>
    </source>
</evidence>
<evidence type="ECO:0000256" key="3">
    <source>
        <dbReference type="ARBA" id="ARBA00022448"/>
    </source>
</evidence>
<evidence type="ECO:0000256" key="2">
    <source>
        <dbReference type="ARBA" id="ARBA00006432"/>
    </source>
</evidence>
<dbReference type="EMBL" id="LJIJ01003122">
    <property type="protein sequence ID" value="ODM88841.1"/>
    <property type="molecule type" value="Genomic_DNA"/>
</dbReference>
<dbReference type="PANTHER" id="PTHR43107">
    <property type="entry name" value="LONG-CHAIN FATTY ACID TRANSPORT PROTEIN"/>
    <property type="match status" value="1"/>
</dbReference>
<evidence type="ECO:0000256" key="1">
    <source>
        <dbReference type="ARBA" id="ARBA00004651"/>
    </source>
</evidence>
<proteinExistence type="inferred from homology"/>
<name>A0A1D2M7E1_ORCCI</name>
<evidence type="ECO:0000256" key="6">
    <source>
        <dbReference type="ARBA" id="ARBA00022692"/>
    </source>
</evidence>
<dbReference type="Pfam" id="PF00501">
    <property type="entry name" value="AMP-binding"/>
    <property type="match status" value="3"/>
</dbReference>
<dbReference type="Proteomes" id="UP000094527">
    <property type="component" value="Unassembled WGS sequence"/>
</dbReference>
<keyword evidence="22" id="KW-1185">Reference proteome</keyword>
<protein>
    <recommendedName>
        <fullName evidence="18">Very long-chain fatty acid transport protein</fullName>
    </recommendedName>
    <alternativeName>
        <fullName evidence="14">Long-chain-fatty-acid--CoA ligase</fullName>
    </alternativeName>
    <alternativeName>
        <fullName evidence="19">Very-long-chain acyl-CoA synthetase</fullName>
    </alternativeName>
</protein>
<evidence type="ECO:0000256" key="16">
    <source>
        <dbReference type="ARBA" id="ARBA00048666"/>
    </source>
</evidence>
<comment type="caution">
    <text evidence="21">The sequence shown here is derived from an EMBL/GenBank/DDBJ whole genome shotgun (WGS) entry which is preliminary data.</text>
</comment>
<evidence type="ECO:0000256" key="19">
    <source>
        <dbReference type="ARBA" id="ARBA00078285"/>
    </source>
</evidence>
<evidence type="ECO:0000313" key="22">
    <source>
        <dbReference type="Proteomes" id="UP000094527"/>
    </source>
</evidence>
<feature type="domain" description="AMP-dependent synthetase/ligase" evidence="20">
    <location>
        <begin position="659"/>
        <end position="734"/>
    </location>
</feature>
<dbReference type="GO" id="GO:0005789">
    <property type="term" value="C:endoplasmic reticulum membrane"/>
    <property type="evidence" value="ECO:0007669"/>
    <property type="project" value="TreeGrafter"/>
</dbReference>
<reference evidence="21 22" key="1">
    <citation type="journal article" date="2016" name="Genome Biol. Evol.">
        <title>Gene Family Evolution Reflects Adaptation to Soil Environmental Stressors in the Genome of the Collembolan Orchesella cincta.</title>
        <authorList>
            <person name="Faddeeva-Vakhrusheva A."/>
            <person name="Derks M.F."/>
            <person name="Anvar S.Y."/>
            <person name="Agamennone V."/>
            <person name="Suring W."/>
            <person name="Smit S."/>
            <person name="van Straalen N.M."/>
            <person name="Roelofs D."/>
        </authorList>
    </citation>
    <scope>NUCLEOTIDE SEQUENCE [LARGE SCALE GENOMIC DNA]</scope>
    <source>
        <tissue evidence="21">Mixed pool</tissue>
    </source>
</reference>
<keyword evidence="11" id="KW-0472">Membrane</keyword>
<evidence type="ECO:0000256" key="7">
    <source>
        <dbReference type="ARBA" id="ARBA00022741"/>
    </source>
</evidence>
<dbReference type="PROSITE" id="PS00455">
    <property type="entry name" value="AMP_BINDING"/>
    <property type="match status" value="1"/>
</dbReference>
<comment type="function">
    <text evidence="17">Acyl-CoA synthetase required for both the import of long chain fatty acids (LCFAs) (C14-C18) and the activation very long chain fatty acids (VLCFAs) (C20-C26) by esterification of the fatty acids into metabolically active CoA-thioesters for subsequent degradation or incorporation into phospholipids. The transport and fatty acyl-CoA synthetase activities are genetically separable and are thus independent activities. Esterifies VLCFAs in the peroxisome matrix. The VLCFAs are actively transported into peroxisomes by a PXA1-PXA2 heterodimeric transporter in the peroxisomal membrane.</text>
</comment>
<dbReference type="GO" id="GO:0005324">
    <property type="term" value="F:long-chain fatty acid transmembrane transporter activity"/>
    <property type="evidence" value="ECO:0007669"/>
    <property type="project" value="TreeGrafter"/>
</dbReference>
<dbReference type="InterPro" id="IPR042099">
    <property type="entry name" value="ANL_N_sf"/>
</dbReference>
<feature type="non-terminal residue" evidence="21">
    <location>
        <position position="1109"/>
    </location>
</feature>
<comment type="catalytic activity">
    <reaction evidence="13">
        <text>a very long-chain fatty acid + ATP + CoA = a very long-chain fatty acyl-CoA + AMP + diphosphate</text>
        <dbReference type="Rhea" id="RHEA:54536"/>
        <dbReference type="ChEBI" id="CHEBI:30616"/>
        <dbReference type="ChEBI" id="CHEBI:33019"/>
        <dbReference type="ChEBI" id="CHEBI:57287"/>
        <dbReference type="ChEBI" id="CHEBI:58950"/>
        <dbReference type="ChEBI" id="CHEBI:138261"/>
        <dbReference type="ChEBI" id="CHEBI:456215"/>
    </reaction>
    <physiologicalReaction direction="left-to-right" evidence="13">
        <dbReference type="Rhea" id="RHEA:54537"/>
    </physiologicalReaction>
</comment>
<feature type="domain" description="AMP-dependent synthetase/ligase" evidence="20">
    <location>
        <begin position="762"/>
        <end position="894"/>
    </location>
</feature>
<evidence type="ECO:0000256" key="15">
    <source>
        <dbReference type="ARBA" id="ARBA00046271"/>
    </source>
</evidence>
<evidence type="ECO:0000256" key="9">
    <source>
        <dbReference type="ARBA" id="ARBA00022989"/>
    </source>
</evidence>
<feature type="non-terminal residue" evidence="21">
    <location>
        <position position="1"/>
    </location>
</feature>
<keyword evidence="9" id="KW-1133">Transmembrane helix</keyword>
<dbReference type="Gene3D" id="3.40.50.12780">
    <property type="entry name" value="N-terminal domain of ligase-like"/>
    <property type="match status" value="3"/>
</dbReference>
<dbReference type="GO" id="GO:0004467">
    <property type="term" value="F:long-chain fatty acid-CoA ligase activity"/>
    <property type="evidence" value="ECO:0007669"/>
    <property type="project" value="TreeGrafter"/>
</dbReference>
<comment type="similarity">
    <text evidence="2">Belongs to the ATP-dependent AMP-binding enzyme family.</text>
</comment>
<dbReference type="Gene3D" id="3.30.300.30">
    <property type="match status" value="2"/>
</dbReference>
<dbReference type="InterPro" id="IPR045851">
    <property type="entry name" value="AMP-bd_C_sf"/>
</dbReference>
<sequence length="1109" mass="125796">LLYVLYYKILFQWIRRKRRNETIAKSLDNIVDEGEGDRVCFYFGEEKWTYKQIQTLSFRVANHFQGIGLKKGDSVGLAMTNRPEMAAIWLGLGRIGVISVLINTNLRGDSLEKSVSVVKCKAFIIGKEQKEAMSEVVNGKNSDLLPTDIYELDRFMEDPNWIPEKQNLTHLFPTIDMAACLFKAGLEPTSVAKDQEPNYLDSLLYIFTSGTTGVPKAVACSHGRLCFLASLASVINFSPDDVTYSPLPMYHVGGLFAPVWAFVYRSPAVLVVKFSATNFWKDVHKYKVTVCMYVGELCRFLHNQPVNSKLEVGHKLRAFFGGGGLRPEVWAAFQERFNVKTFVDIYGSTEGNCTMINLEAKIGACGYIPIWFQPIHPIQLIKIDQITGEILRDEKTGFAIRCEDGEPGEIIGKIVDSVPMARFDGYTDKEATEKRIARNVFKQGDKYFRSGDCLCRDKYGYYYFQDRIGDTFRWKGENVATTMVEAVISKHLGMRDNTVYGVKVPGTEGSACMAAILDTTQGQFDIEGLTEGIKQSLPKYAMPMFIRLINNNKGLDMTGTLKFQKFRLREDGFNVENVEDTFFIYSTVTESYSKMDLGNFIQLLWNKRKTILIVVSTFPRDVGLLYTLYCKILLTWMGRKQRNDTLCKSLDKIVQEGGSNRPCFYFGDEIWTYQQLQALSFRVANYFQEKGIKKGDAIGLAMTNRPEYVAIWLGLGRIGAVTVCINTNLREHSLLELNCEMKLKSLRFLPSRLYFITSIASAVKLSLKDVSYSAVPMYHVVGLFGPVWSLCYGTPSVLVVKFSSTNFWKDIHRYKATICVYIGEFCRFLCNQPVQPELERSHTLRAMIGGGGLRADVWSGFKTRFGIKKFLDMYASTEGNCTMINLEGKVEACGYIPIWLQPIHPIQLVKTNEFTGEILRDNATGFAIQCDDDEPGELIGKIVNGIPMMRFEGYTEKEATEKKIAHRLGDTFRWKGENVATTMVEGVISKLTGMQNNVVYGVKIPGTEGSACMAAILDVIDREIFIKKLAEGLKQSLPKYAMPMFIRIVNDERGLDMTGTFKIQKMRMKNEGFNIEMMEDPVFVYANLTEYKRLDLETYKEIMRGNHRF</sequence>
<keyword evidence="6" id="KW-0812">Transmembrane</keyword>
<dbReference type="OrthoDB" id="288590at2759"/>
<evidence type="ECO:0000256" key="12">
    <source>
        <dbReference type="ARBA" id="ARBA00023140"/>
    </source>
</evidence>
<evidence type="ECO:0000259" key="20">
    <source>
        <dbReference type="Pfam" id="PF00501"/>
    </source>
</evidence>
<evidence type="ECO:0000256" key="13">
    <source>
        <dbReference type="ARBA" id="ARBA00036527"/>
    </source>
</evidence>
<keyword evidence="12" id="KW-0576">Peroxisome</keyword>
<keyword evidence="5" id="KW-0436">Ligase</keyword>
<dbReference type="GO" id="GO:0044539">
    <property type="term" value="P:long-chain fatty acid import into cell"/>
    <property type="evidence" value="ECO:0007669"/>
    <property type="project" value="TreeGrafter"/>
</dbReference>
<keyword evidence="8" id="KW-0067">ATP-binding</keyword>
<evidence type="ECO:0000313" key="21">
    <source>
        <dbReference type="EMBL" id="ODM88841.1"/>
    </source>
</evidence>
<dbReference type="InterPro" id="IPR020845">
    <property type="entry name" value="AMP-binding_CS"/>
</dbReference>
<accession>A0A1D2M7E1</accession>
<dbReference type="SUPFAM" id="SSF56801">
    <property type="entry name" value="Acetyl-CoA synthetase-like"/>
    <property type="match status" value="2"/>
</dbReference>
<evidence type="ECO:0000256" key="5">
    <source>
        <dbReference type="ARBA" id="ARBA00022598"/>
    </source>
</evidence>
<dbReference type="PANTHER" id="PTHR43107:SF15">
    <property type="entry name" value="FATTY ACID TRANSPORT PROTEIN 3, ISOFORM A"/>
    <property type="match status" value="1"/>
</dbReference>
<keyword evidence="4" id="KW-1003">Cell membrane</keyword>
<keyword evidence="10" id="KW-0445">Lipid transport</keyword>
<comment type="subcellular location">
    <subcellularLocation>
        <location evidence="1">Cell membrane</location>
        <topology evidence="1">Multi-pass membrane protein</topology>
    </subcellularLocation>
    <subcellularLocation>
        <location evidence="15">Peroxisome membrane</location>
    </subcellularLocation>
</comment>
<keyword evidence="7" id="KW-0547">Nucleotide-binding</keyword>
<dbReference type="GO" id="GO:0005524">
    <property type="term" value="F:ATP binding"/>
    <property type="evidence" value="ECO:0007669"/>
    <property type="project" value="UniProtKB-KW"/>
</dbReference>
<dbReference type="FunFam" id="3.40.50.12780:FF:000019">
    <property type="entry name" value="Long-chain fatty acid transporter"/>
    <property type="match status" value="1"/>
</dbReference>
<dbReference type="InterPro" id="IPR000873">
    <property type="entry name" value="AMP-dep_synth/lig_dom"/>
</dbReference>
<feature type="domain" description="AMP-dependent synthetase/ligase" evidence="20">
    <location>
        <begin position="34"/>
        <end position="397"/>
    </location>
</feature>
<comment type="catalytic activity">
    <reaction evidence="16">
        <text>tetracosanoate + ATP + CoA = tetracosanoyl-CoA + AMP + diphosphate</text>
        <dbReference type="Rhea" id="RHEA:33639"/>
        <dbReference type="ChEBI" id="CHEBI:30616"/>
        <dbReference type="ChEBI" id="CHEBI:31014"/>
        <dbReference type="ChEBI" id="CHEBI:33019"/>
        <dbReference type="ChEBI" id="CHEBI:57287"/>
        <dbReference type="ChEBI" id="CHEBI:65052"/>
        <dbReference type="ChEBI" id="CHEBI:456215"/>
    </reaction>
    <physiologicalReaction direction="left-to-right" evidence="16">
        <dbReference type="Rhea" id="RHEA:33640"/>
    </physiologicalReaction>
</comment>